<protein>
    <submittedName>
        <fullName evidence="1">Unannotated protein</fullName>
    </submittedName>
</protein>
<sequence length="250" mass="27841">MASTDLSSALDRQAQPQKRTVLDLIARQAPAIERVLAGVMDTDRFTRIVTTELQRNPNLYECSPESLLGGVMLSAQLGLEFGPLGHAYLVPYKRQATFMLGYKGMIALARRSGQLADIVARTVYQGDTFEYQYGTGEKLRHIPCRPSDRGEVMCYYGLARLRPSGTVIHVMYPEDIEAARARSMSARRETGPWTTDYDAMARKTVIRRMSPFLPMDAGFARAIEADEAVITAPSELTENTLTISHEEEDA</sequence>
<organism evidence="1">
    <name type="scientific">freshwater metagenome</name>
    <dbReference type="NCBI Taxonomy" id="449393"/>
    <lineage>
        <taxon>unclassified sequences</taxon>
        <taxon>metagenomes</taxon>
        <taxon>ecological metagenomes</taxon>
    </lineage>
</organism>
<dbReference type="NCBIfam" id="TIGR00616">
    <property type="entry name" value="rect"/>
    <property type="match status" value="1"/>
</dbReference>
<evidence type="ECO:0000313" key="1">
    <source>
        <dbReference type="EMBL" id="CAB4336882.1"/>
    </source>
</evidence>
<dbReference type="GO" id="GO:0003677">
    <property type="term" value="F:DNA binding"/>
    <property type="evidence" value="ECO:0007669"/>
    <property type="project" value="InterPro"/>
</dbReference>
<gene>
    <name evidence="1" type="ORF">UFOPK3522_00255</name>
</gene>
<reference evidence="1" key="1">
    <citation type="submission" date="2020-05" db="EMBL/GenBank/DDBJ databases">
        <authorList>
            <person name="Chiriac C."/>
            <person name="Salcher M."/>
            <person name="Ghai R."/>
            <person name="Kavagutti S V."/>
        </authorList>
    </citation>
    <scope>NUCLEOTIDE SEQUENCE</scope>
</reference>
<dbReference type="EMBL" id="CAESAO010000011">
    <property type="protein sequence ID" value="CAB4336882.1"/>
    <property type="molecule type" value="Genomic_DNA"/>
</dbReference>
<dbReference type="InterPro" id="IPR018330">
    <property type="entry name" value="RecT_fam"/>
</dbReference>
<proteinExistence type="predicted"/>
<dbReference type="AlphaFoldDB" id="A0A6J5Z729"/>
<dbReference type="Pfam" id="PF03837">
    <property type="entry name" value="RecT"/>
    <property type="match status" value="1"/>
</dbReference>
<accession>A0A6J5Z729</accession>
<dbReference type="InterPro" id="IPR004590">
    <property type="entry name" value="ssDNA_annealing_RecT"/>
</dbReference>
<dbReference type="GO" id="GO:0006259">
    <property type="term" value="P:DNA metabolic process"/>
    <property type="evidence" value="ECO:0007669"/>
    <property type="project" value="InterPro"/>
</dbReference>
<name>A0A6J5Z729_9ZZZZ</name>